<gene>
    <name evidence="12" type="ORF">MONBRDRAFT_10853</name>
</gene>
<dbReference type="AlphaFoldDB" id="A9V7F4"/>
<organism evidence="12 13">
    <name type="scientific">Monosiga brevicollis</name>
    <name type="common">Choanoflagellate</name>
    <dbReference type="NCBI Taxonomy" id="81824"/>
    <lineage>
        <taxon>Eukaryota</taxon>
        <taxon>Choanoflagellata</taxon>
        <taxon>Craspedida</taxon>
        <taxon>Salpingoecidae</taxon>
        <taxon>Monosiga</taxon>
    </lineage>
</organism>
<evidence type="ECO:0000256" key="9">
    <source>
        <dbReference type="RuleBase" id="RU003814"/>
    </source>
</evidence>
<dbReference type="KEGG" id="mbr:MONBRDRAFT_10853"/>
<evidence type="ECO:0000256" key="10">
    <source>
        <dbReference type="SAM" id="MobiDB-lite"/>
    </source>
</evidence>
<dbReference type="GO" id="GO:0005851">
    <property type="term" value="C:eukaryotic translation initiation factor 2B complex"/>
    <property type="evidence" value="ECO:0000318"/>
    <property type="project" value="GO_Central"/>
</dbReference>
<keyword evidence="11" id="KW-0812">Transmembrane</keyword>
<evidence type="ECO:0000256" key="7">
    <source>
        <dbReference type="ARBA" id="ARBA00044356"/>
    </source>
</evidence>
<feature type="transmembrane region" description="Helical" evidence="11">
    <location>
        <begin position="339"/>
        <end position="359"/>
    </location>
</feature>
<feature type="transmembrane region" description="Helical" evidence="11">
    <location>
        <begin position="371"/>
        <end position="391"/>
    </location>
</feature>
<evidence type="ECO:0000256" key="11">
    <source>
        <dbReference type="SAM" id="Phobius"/>
    </source>
</evidence>
<keyword evidence="4" id="KW-0396">Initiation factor</keyword>
<proteinExistence type="inferred from homology"/>
<dbReference type="InParanoid" id="A9V7F4"/>
<keyword evidence="11" id="KW-1133">Transmembrane helix</keyword>
<dbReference type="Proteomes" id="UP000001357">
    <property type="component" value="Unassembled WGS sequence"/>
</dbReference>
<evidence type="ECO:0000256" key="2">
    <source>
        <dbReference type="ARBA" id="ARBA00007251"/>
    </source>
</evidence>
<dbReference type="InterPro" id="IPR042529">
    <property type="entry name" value="IF_2B-like_C"/>
</dbReference>
<evidence type="ECO:0000256" key="3">
    <source>
        <dbReference type="ARBA" id="ARBA00022490"/>
    </source>
</evidence>
<evidence type="ECO:0000256" key="5">
    <source>
        <dbReference type="ARBA" id="ARBA00022917"/>
    </source>
</evidence>
<dbReference type="GO" id="GO:0002183">
    <property type="term" value="P:cytoplasmic translational initiation"/>
    <property type="evidence" value="ECO:0000318"/>
    <property type="project" value="GO_Central"/>
</dbReference>
<dbReference type="PANTHER" id="PTHR10233">
    <property type="entry name" value="TRANSLATION INITIATION FACTOR EIF-2B"/>
    <property type="match status" value="1"/>
</dbReference>
<dbReference type="GO" id="GO:0005829">
    <property type="term" value="C:cytosol"/>
    <property type="evidence" value="ECO:0007669"/>
    <property type="project" value="UniProtKB-SubCell"/>
</dbReference>
<feature type="region of interest" description="Disordered" evidence="10">
    <location>
        <begin position="53"/>
        <end position="102"/>
    </location>
</feature>
<reference evidence="12 13" key="1">
    <citation type="journal article" date="2008" name="Nature">
        <title>The genome of the choanoflagellate Monosiga brevicollis and the origin of metazoans.</title>
        <authorList>
            <consortium name="JGI Sequencing"/>
            <person name="King N."/>
            <person name="Westbrook M.J."/>
            <person name="Young S.L."/>
            <person name="Kuo A."/>
            <person name="Abedin M."/>
            <person name="Chapman J."/>
            <person name="Fairclough S."/>
            <person name="Hellsten U."/>
            <person name="Isogai Y."/>
            <person name="Letunic I."/>
            <person name="Marr M."/>
            <person name="Pincus D."/>
            <person name="Putnam N."/>
            <person name="Rokas A."/>
            <person name="Wright K.J."/>
            <person name="Zuzow R."/>
            <person name="Dirks W."/>
            <person name="Good M."/>
            <person name="Goodstein D."/>
            <person name="Lemons D."/>
            <person name="Li W."/>
            <person name="Lyons J.B."/>
            <person name="Morris A."/>
            <person name="Nichols S."/>
            <person name="Richter D.J."/>
            <person name="Salamov A."/>
            <person name="Bork P."/>
            <person name="Lim W.A."/>
            <person name="Manning G."/>
            <person name="Miller W.T."/>
            <person name="McGinnis W."/>
            <person name="Shapiro H."/>
            <person name="Tjian R."/>
            <person name="Grigoriev I.V."/>
            <person name="Rokhsar D."/>
        </authorList>
    </citation>
    <scope>NUCLEOTIDE SEQUENCE [LARGE SCALE GENOMIC DNA]</scope>
    <source>
        <strain evidence="13">MX1 / ATCC 50154</strain>
    </source>
</reference>
<dbReference type="SUPFAM" id="SSF100950">
    <property type="entry name" value="NagB/RpiA/CoA transferase-like"/>
    <property type="match status" value="1"/>
</dbReference>
<keyword evidence="13" id="KW-1185">Reference proteome</keyword>
<accession>A9V7F4</accession>
<evidence type="ECO:0000313" key="12">
    <source>
        <dbReference type="EMBL" id="EDQ86505.1"/>
    </source>
</evidence>
<evidence type="ECO:0000256" key="6">
    <source>
        <dbReference type="ARBA" id="ARBA00044147"/>
    </source>
</evidence>
<evidence type="ECO:0000256" key="4">
    <source>
        <dbReference type="ARBA" id="ARBA00022540"/>
    </source>
</evidence>
<dbReference type="Gene3D" id="3.40.50.10470">
    <property type="entry name" value="Translation initiation factor eif-2b, domain 2"/>
    <property type="match status" value="1"/>
</dbReference>
<keyword evidence="5" id="KW-0648">Protein biosynthesis</keyword>
<dbReference type="Pfam" id="PF01008">
    <property type="entry name" value="IF-2B"/>
    <property type="match status" value="1"/>
</dbReference>
<dbReference type="InterPro" id="IPR000649">
    <property type="entry name" value="IF-2B-related"/>
</dbReference>
<evidence type="ECO:0000313" key="13">
    <source>
        <dbReference type="Proteomes" id="UP000001357"/>
    </source>
</evidence>
<dbReference type="RefSeq" id="XP_001748618.1">
    <property type="nucleotide sequence ID" value="XM_001748566.1"/>
</dbReference>
<name>A9V7F4_MONBE</name>
<comment type="subcellular location">
    <subcellularLocation>
        <location evidence="1">Cytoplasm</location>
        <location evidence="1">Cytosol</location>
    </subcellularLocation>
</comment>
<dbReference type="eggNOG" id="KOG1467">
    <property type="taxonomic scope" value="Eukaryota"/>
</dbReference>
<dbReference type="InterPro" id="IPR037171">
    <property type="entry name" value="NagB/RpiA_transferase-like"/>
</dbReference>
<dbReference type="PANTHER" id="PTHR10233:SF14">
    <property type="entry name" value="TRANSLATION INITIATION FACTOR EIF-2B SUBUNIT DELTA"/>
    <property type="match status" value="1"/>
</dbReference>
<protein>
    <recommendedName>
        <fullName evidence="6">Translation initiation factor eIF2B subunit delta</fullName>
    </recommendedName>
    <alternativeName>
        <fullName evidence="7">eIF2B GDP-GTP exchange factor subunit delta</fullName>
    </alternativeName>
</protein>
<dbReference type="GO" id="GO:0003743">
    <property type="term" value="F:translation initiation factor activity"/>
    <property type="evidence" value="ECO:0000318"/>
    <property type="project" value="GO_Central"/>
</dbReference>
<keyword evidence="11" id="KW-0472">Membrane</keyword>
<feature type="compositionally biased region" description="Low complexity" evidence="10">
    <location>
        <begin position="69"/>
        <end position="79"/>
    </location>
</feature>
<comment type="similarity">
    <text evidence="2 9">Belongs to the eIF-2B alpha/beta/delta subunits family.</text>
</comment>
<sequence length="488" mass="53761">MASTPALSVPSQPKRTVVGFGPGSLTTKVGARLPAHERFFCLRIAQTILAVPQTDNPGPVGTTGRSREVSLSSNPSVSSMGDSMKKQKQISKSLARQKVPERETKQKQVSFFSHLKQYEHSASLTQFIKFDRYPAVHPAILRLGLQMSEGLVEGSTMRCVQLLYAIKELVKDYSTPDGKELSRDLTHSLNPAIRFVAIFRLSFVAIPNIWPVLTSHLLLHLTRSFLTQCRPLSTSMGNAIKALKRTISEDIPADTPEAQAKDIVIEWIDNYIRECVILAHAMISEHACNKINNGDTLLVHGASVLLNRVLRDAHKAGVQFQVVVVDSRPSMSGRKTAEYLATLGIPCTYILISAISYVMRNISKVFLSAEALLANGYFTGAIGSSMIAMMAKAYNVPVLLCCETYKFCERVQTDSIVTNELGDPTDLAKAPDNQNRLVGWQDVPSLKLLNLVHDLTPSSFVDMVVTEIGMIPCTSVPVVLRVRDEQRL</sequence>
<evidence type="ECO:0000256" key="8">
    <source>
        <dbReference type="ARBA" id="ARBA00046432"/>
    </source>
</evidence>
<dbReference type="EMBL" id="CH991565">
    <property type="protein sequence ID" value="EDQ86505.1"/>
    <property type="molecule type" value="Genomic_DNA"/>
</dbReference>
<dbReference type="OMA" id="MRDYVIC"/>
<evidence type="ECO:0000256" key="1">
    <source>
        <dbReference type="ARBA" id="ARBA00004514"/>
    </source>
</evidence>
<dbReference type="STRING" id="81824.A9V7F4"/>
<dbReference type="GeneID" id="5893855"/>
<keyword evidence="3" id="KW-0963">Cytoplasm</keyword>
<comment type="subunit">
    <text evidence="8">Component of the translation initiation factor 2B (eIF2B) complex which is a heterodecamer of two sets of five different subunits: alpha, beta, gamma, delta and epsilon. Subunits alpha, beta and delta comprise a regulatory subcomplex and subunits epsilon and gamma comprise a catalytic subcomplex. Within the complex, the hexameric regulatory complex resides at the center, with the two heterodimeric catalytic subcomplexes bound on opposite sides.</text>
</comment>
<dbReference type="FunCoup" id="A9V7F4">
    <property type="interactions" value="1487"/>
</dbReference>